<reference evidence="1" key="1">
    <citation type="submission" date="2021-01" db="EMBL/GenBank/DDBJ databases">
        <title>Phytophthora aleatoria, a newly-described species from Pinus radiata is distinct from Phytophthora cactorum isolates based on comparative genomics.</title>
        <authorList>
            <person name="Mcdougal R."/>
            <person name="Panda P."/>
            <person name="Williams N."/>
            <person name="Studholme D.J."/>
        </authorList>
    </citation>
    <scope>NUCLEOTIDE SEQUENCE</scope>
    <source>
        <strain evidence="1">NZFS 3830</strain>
    </source>
</reference>
<name>A0A8T1U524_9STRA</name>
<dbReference type="AlphaFoldDB" id="A0A8T1U524"/>
<dbReference type="Proteomes" id="UP000688947">
    <property type="component" value="Unassembled WGS sequence"/>
</dbReference>
<comment type="caution">
    <text evidence="1">The sequence shown here is derived from an EMBL/GenBank/DDBJ whole genome shotgun (WGS) entry which is preliminary data.</text>
</comment>
<gene>
    <name evidence="1" type="ORF">JG687_00011142</name>
</gene>
<evidence type="ECO:0000313" key="1">
    <source>
        <dbReference type="EMBL" id="KAG6955533.1"/>
    </source>
</evidence>
<dbReference type="EMBL" id="JAENGZ010000667">
    <property type="protein sequence ID" value="KAG6955533.1"/>
    <property type="molecule type" value="Genomic_DNA"/>
</dbReference>
<proteinExistence type="predicted"/>
<accession>A0A8T1U524</accession>
<evidence type="ECO:0000313" key="2">
    <source>
        <dbReference type="Proteomes" id="UP000688947"/>
    </source>
</evidence>
<protein>
    <submittedName>
        <fullName evidence="1">Uncharacterized protein</fullName>
    </submittedName>
</protein>
<organism evidence="1 2">
    <name type="scientific">Phytophthora cactorum</name>
    <dbReference type="NCBI Taxonomy" id="29920"/>
    <lineage>
        <taxon>Eukaryota</taxon>
        <taxon>Sar</taxon>
        <taxon>Stramenopiles</taxon>
        <taxon>Oomycota</taxon>
        <taxon>Peronosporomycetes</taxon>
        <taxon>Peronosporales</taxon>
        <taxon>Peronosporaceae</taxon>
        <taxon>Phytophthora</taxon>
    </lineage>
</organism>
<sequence>MARLEEQRQQLNSTDTDYGKIEVQRFGAWVKIPVRVSSLRFTFLSMIFSRTASSMDTRLNFRSQVEKIFRIRTTCNSMIKDSTK</sequence>